<dbReference type="Proteomes" id="UP000777935">
    <property type="component" value="Unassembled WGS sequence"/>
</dbReference>
<keyword evidence="1" id="KW-1133">Transmembrane helix</keyword>
<organism evidence="2 3">
    <name type="scientific">Parasulfitobacter algicola</name>
    <dbReference type="NCBI Taxonomy" id="2614809"/>
    <lineage>
        <taxon>Bacteria</taxon>
        <taxon>Pseudomonadati</taxon>
        <taxon>Pseudomonadota</taxon>
        <taxon>Alphaproteobacteria</taxon>
        <taxon>Rhodobacterales</taxon>
        <taxon>Roseobacteraceae</taxon>
        <taxon>Parasulfitobacter</taxon>
    </lineage>
</organism>
<evidence type="ECO:0000313" key="3">
    <source>
        <dbReference type="Proteomes" id="UP000777935"/>
    </source>
</evidence>
<dbReference type="EMBL" id="JABUFE010000006">
    <property type="protein sequence ID" value="NSX55459.1"/>
    <property type="molecule type" value="Genomic_DNA"/>
</dbReference>
<evidence type="ECO:0008006" key="4">
    <source>
        <dbReference type="Google" id="ProtNLM"/>
    </source>
</evidence>
<reference evidence="2 3" key="1">
    <citation type="submission" date="2020-06" db="EMBL/GenBank/DDBJ databases">
        <title>Sulfitobacter algicola sp. nov., isolated from green algae.</title>
        <authorList>
            <person name="Wang C."/>
        </authorList>
    </citation>
    <scope>NUCLEOTIDE SEQUENCE [LARGE SCALE GENOMIC DNA]</scope>
    <source>
        <strain evidence="2 3">1151</strain>
    </source>
</reference>
<comment type="caution">
    <text evidence="2">The sequence shown here is derived from an EMBL/GenBank/DDBJ whole genome shotgun (WGS) entry which is preliminary data.</text>
</comment>
<evidence type="ECO:0000313" key="2">
    <source>
        <dbReference type="EMBL" id="NSX55459.1"/>
    </source>
</evidence>
<accession>A0ABX2IRE7</accession>
<name>A0ABX2IRE7_9RHOB</name>
<dbReference type="RefSeq" id="WP_174138487.1">
    <property type="nucleotide sequence ID" value="NZ_JABUFE010000006.1"/>
</dbReference>
<sequence length="308" mass="34841">MKLRAPKWFYLFFMAGVVSIALRYLLDSRFGHTGVFYVAIPFLIGLALHHFVPAPEPMGYGKRAVKNFLHSTVFFLALSGFLFEGFICILFAMPIYYIIMFSAYGFAALYNNHRTRVPALIIPALVMGLSLEGTIPALTAPRENQVTHTVTVDASIAAIKAHMAQPIQFEKPRPLLISVFPKPTDIKAGTLNQGDVHEMTFVYRRWFFTNVHTGQMHLRLDEVGDHHIRTSITRNDSYLSGYMSIDGTRVDFTERADGKTDVSLTLYYERKLDPVWYFGPLQQAAMAQSAKYLIETVIVPPYGQMAEL</sequence>
<keyword evidence="1" id="KW-0472">Membrane</keyword>
<protein>
    <recommendedName>
        <fullName evidence="4">Polyketide cyclase/dehydrase</fullName>
    </recommendedName>
</protein>
<gene>
    <name evidence="2" type="ORF">HRQ87_11650</name>
</gene>
<feature type="transmembrane region" description="Helical" evidence="1">
    <location>
        <begin position="73"/>
        <end position="99"/>
    </location>
</feature>
<evidence type="ECO:0000256" key="1">
    <source>
        <dbReference type="SAM" id="Phobius"/>
    </source>
</evidence>
<feature type="transmembrane region" description="Helical" evidence="1">
    <location>
        <begin position="32"/>
        <end position="52"/>
    </location>
</feature>
<keyword evidence="3" id="KW-1185">Reference proteome</keyword>
<feature type="transmembrane region" description="Helical" evidence="1">
    <location>
        <begin position="7"/>
        <end position="26"/>
    </location>
</feature>
<keyword evidence="1" id="KW-0812">Transmembrane</keyword>
<proteinExistence type="predicted"/>